<dbReference type="PANTHER" id="PTHR11963:SF23">
    <property type="entry name" value="CYTOSOL AMINOPEPTIDASE"/>
    <property type="match status" value="1"/>
</dbReference>
<evidence type="ECO:0000313" key="11">
    <source>
        <dbReference type="Proteomes" id="UP000597444"/>
    </source>
</evidence>
<feature type="binding site" evidence="8">
    <location>
        <position position="274"/>
    </location>
    <ligand>
        <name>Mn(2+)</name>
        <dbReference type="ChEBI" id="CHEBI:29035"/>
        <label>2</label>
    </ligand>
</feature>
<dbReference type="GO" id="GO:0030145">
    <property type="term" value="F:manganese ion binding"/>
    <property type="evidence" value="ECO:0007669"/>
    <property type="project" value="UniProtKB-UniRule"/>
</dbReference>
<feature type="binding site" evidence="8">
    <location>
        <position position="297"/>
    </location>
    <ligand>
        <name>Mn(2+)</name>
        <dbReference type="ChEBI" id="CHEBI:29035"/>
        <label>2</label>
    </ligand>
</feature>
<protein>
    <recommendedName>
        <fullName evidence="8">Probable cytosol aminopeptidase</fullName>
        <ecNumber evidence="8">3.4.11.1</ecNumber>
    </recommendedName>
    <alternativeName>
        <fullName evidence="8">Leucine aminopeptidase</fullName>
        <shortName evidence="8">LAP</shortName>
        <ecNumber evidence="8">3.4.11.10</ecNumber>
    </alternativeName>
    <alternativeName>
        <fullName evidence="8">Leucyl aminopeptidase</fullName>
    </alternativeName>
</protein>
<keyword evidence="8" id="KW-0464">Manganese</keyword>
<name>A0A8J3IL02_9CHLR</name>
<evidence type="ECO:0000256" key="6">
    <source>
        <dbReference type="ARBA" id="ARBA00022801"/>
    </source>
</evidence>
<dbReference type="PROSITE" id="PS00631">
    <property type="entry name" value="CYTOSOL_AP"/>
    <property type="match status" value="1"/>
</dbReference>
<keyword evidence="4 8" id="KW-0031">Aminopeptidase</keyword>
<comment type="subcellular location">
    <subcellularLocation>
        <location evidence="8">Cytoplasm</location>
    </subcellularLocation>
</comment>
<dbReference type="HAMAP" id="MF_00181">
    <property type="entry name" value="Cytosol_peptidase_M17"/>
    <property type="match status" value="1"/>
</dbReference>
<dbReference type="NCBIfam" id="NF002074">
    <property type="entry name" value="PRK00913.1-4"/>
    <property type="match status" value="1"/>
</dbReference>
<dbReference type="NCBIfam" id="NF002077">
    <property type="entry name" value="PRK00913.2-4"/>
    <property type="match status" value="1"/>
</dbReference>
<proteinExistence type="inferred from homology"/>
<feature type="active site" evidence="8">
    <location>
        <position position="360"/>
    </location>
</feature>
<dbReference type="EC" id="3.4.11.1" evidence="8"/>
<reference evidence="10" key="1">
    <citation type="submission" date="2020-10" db="EMBL/GenBank/DDBJ databases">
        <title>Taxonomic study of unclassified bacteria belonging to the class Ktedonobacteria.</title>
        <authorList>
            <person name="Yabe S."/>
            <person name="Wang C.M."/>
            <person name="Zheng Y."/>
            <person name="Sakai Y."/>
            <person name="Cavaletti L."/>
            <person name="Monciardini P."/>
            <person name="Donadio S."/>
        </authorList>
    </citation>
    <scope>NUCLEOTIDE SEQUENCE</scope>
    <source>
        <strain evidence="10">ID150040</strain>
    </source>
</reference>
<gene>
    <name evidence="8 10" type="primary">pepA</name>
    <name evidence="10" type="ORF">KSF_058110</name>
</gene>
<dbReference type="Gene3D" id="3.40.220.10">
    <property type="entry name" value="Leucine Aminopeptidase, subunit E, domain 1"/>
    <property type="match status" value="1"/>
</dbReference>
<accession>A0A8J3IL02</accession>
<dbReference type="GO" id="GO:0070006">
    <property type="term" value="F:metalloaminopeptidase activity"/>
    <property type="evidence" value="ECO:0007669"/>
    <property type="project" value="InterPro"/>
</dbReference>
<keyword evidence="8" id="KW-0479">Metal-binding</keyword>
<sequence length="505" mass="53476">MEIQITTRDVQTLSCDALIVGAARAPQNGQEEKGIVLSTTAAAVDKLLDGLLQERAQAGEFQGNLGELLTIHPMGRLAAQRVIVVGTGAQAKLDAQAIRRASAIATRHVQNTGAKQVVLAQGWQIAGIDEALTAQAQVEGALLGAYRFRKYQKSDNNQKSIAQLLLLASEAKKDVYEQALHKGQVLVEATNFARDLINEPPNVLTPTELARRATTMAEQAGLAYEVFDEAKIKELGMGGLLGVTQGSAQPPQFIILRYQGDPQHSDKVLALVGKGITFDTGGISLKPPADMDEMKGDMGGAAAVIGAMQAIAALKPAINVTGLVPTCENMPSGTAFRPGDILRILNGKTIEIVNTDAEGRLILADALSYAEQQGFSPIIDLATLTGGIVVALGHTMTGLFCNDEQLTADIIAAGRTAGEKFWPMPLDDEYGDMIKSEIADIKQTGGRWASSVTAAKILEHFVGNAKWAHLDIAGTSYGDKKSYQEKGGTGVGVRTLTELALSLAQ</sequence>
<dbReference type="GO" id="GO:0005737">
    <property type="term" value="C:cytoplasm"/>
    <property type="evidence" value="ECO:0007669"/>
    <property type="project" value="UniProtKB-SubCell"/>
</dbReference>
<dbReference type="Gene3D" id="3.40.630.10">
    <property type="entry name" value="Zn peptidases"/>
    <property type="match status" value="1"/>
</dbReference>
<feature type="binding site" evidence="8">
    <location>
        <position position="356"/>
    </location>
    <ligand>
        <name>Mn(2+)</name>
        <dbReference type="ChEBI" id="CHEBI:29035"/>
        <label>1</label>
    </ligand>
</feature>
<feature type="active site" evidence="8">
    <location>
        <position position="286"/>
    </location>
</feature>
<keyword evidence="6 8" id="KW-0378">Hydrolase</keyword>
<comment type="caution">
    <text evidence="10">The sequence shown here is derived from an EMBL/GenBank/DDBJ whole genome shotgun (WGS) entry which is preliminary data.</text>
</comment>
<keyword evidence="11" id="KW-1185">Reference proteome</keyword>
<evidence type="ECO:0000256" key="8">
    <source>
        <dbReference type="HAMAP-Rule" id="MF_00181"/>
    </source>
</evidence>
<dbReference type="NCBIfam" id="NF002083">
    <property type="entry name" value="PRK00913.3-5"/>
    <property type="match status" value="1"/>
</dbReference>
<feature type="binding site" evidence="8">
    <location>
        <position position="358"/>
    </location>
    <ligand>
        <name>Mn(2+)</name>
        <dbReference type="ChEBI" id="CHEBI:29035"/>
        <label>2</label>
    </ligand>
</feature>
<keyword evidence="5 8" id="KW-0645">Protease</keyword>
<dbReference type="InterPro" id="IPR023042">
    <property type="entry name" value="Peptidase_M17_leu_NH2_pept"/>
</dbReference>
<evidence type="ECO:0000256" key="4">
    <source>
        <dbReference type="ARBA" id="ARBA00022438"/>
    </source>
</evidence>
<dbReference type="PRINTS" id="PR00481">
    <property type="entry name" value="LAMNOPPTDASE"/>
</dbReference>
<dbReference type="RefSeq" id="WP_220206426.1">
    <property type="nucleotide sequence ID" value="NZ_BNJK01000001.1"/>
</dbReference>
<dbReference type="CDD" id="cd00433">
    <property type="entry name" value="Peptidase_M17"/>
    <property type="match status" value="1"/>
</dbReference>
<dbReference type="Pfam" id="PF02789">
    <property type="entry name" value="Peptidase_M17_N"/>
    <property type="match status" value="1"/>
</dbReference>
<dbReference type="NCBIfam" id="NF002073">
    <property type="entry name" value="PRK00913.1-2"/>
    <property type="match status" value="1"/>
</dbReference>
<dbReference type="EC" id="3.4.11.10" evidence="8"/>
<evidence type="ECO:0000256" key="7">
    <source>
        <dbReference type="ARBA" id="ARBA00049972"/>
    </source>
</evidence>
<evidence type="ECO:0000256" key="5">
    <source>
        <dbReference type="ARBA" id="ARBA00022670"/>
    </source>
</evidence>
<organism evidence="10 11">
    <name type="scientific">Reticulibacter mediterranei</name>
    <dbReference type="NCBI Taxonomy" id="2778369"/>
    <lineage>
        <taxon>Bacteria</taxon>
        <taxon>Bacillati</taxon>
        <taxon>Chloroflexota</taxon>
        <taxon>Ktedonobacteria</taxon>
        <taxon>Ktedonobacterales</taxon>
        <taxon>Reticulibacteraceae</taxon>
        <taxon>Reticulibacter</taxon>
    </lineage>
</organism>
<dbReference type="AlphaFoldDB" id="A0A8J3IL02"/>
<evidence type="ECO:0000256" key="3">
    <source>
        <dbReference type="ARBA" id="ARBA00009528"/>
    </source>
</evidence>
<evidence type="ECO:0000259" key="9">
    <source>
        <dbReference type="PROSITE" id="PS00631"/>
    </source>
</evidence>
<dbReference type="SUPFAM" id="SSF52949">
    <property type="entry name" value="Macro domain-like"/>
    <property type="match status" value="1"/>
</dbReference>
<comment type="cofactor">
    <cofactor evidence="8">
        <name>Mn(2+)</name>
        <dbReference type="ChEBI" id="CHEBI:29035"/>
    </cofactor>
    <text evidence="8">Binds 2 manganese ions per subunit.</text>
</comment>
<dbReference type="InterPro" id="IPR011356">
    <property type="entry name" value="Leucine_aapep/pepB"/>
</dbReference>
<evidence type="ECO:0000256" key="1">
    <source>
        <dbReference type="ARBA" id="ARBA00000135"/>
    </source>
</evidence>
<dbReference type="InterPro" id="IPR000819">
    <property type="entry name" value="Peptidase_M17_C"/>
</dbReference>
<evidence type="ECO:0000313" key="10">
    <source>
        <dbReference type="EMBL" id="GHO95763.1"/>
    </source>
</evidence>
<comment type="catalytic activity">
    <reaction evidence="2 8">
        <text>Release of an N-terminal amino acid, preferentially leucine, but not glutamic or aspartic acids.</text>
        <dbReference type="EC" id="3.4.11.10"/>
    </reaction>
</comment>
<dbReference type="Proteomes" id="UP000597444">
    <property type="component" value="Unassembled WGS sequence"/>
</dbReference>
<feature type="binding site" evidence="8">
    <location>
        <position position="279"/>
    </location>
    <ligand>
        <name>Mn(2+)</name>
        <dbReference type="ChEBI" id="CHEBI:29035"/>
        <label>2</label>
    </ligand>
</feature>
<comment type="similarity">
    <text evidence="3 8">Belongs to the peptidase M17 family.</text>
</comment>
<dbReference type="SUPFAM" id="SSF53187">
    <property type="entry name" value="Zn-dependent exopeptidases"/>
    <property type="match status" value="1"/>
</dbReference>
<feature type="domain" description="Cytosol aminopeptidase" evidence="9">
    <location>
        <begin position="354"/>
        <end position="361"/>
    </location>
</feature>
<feature type="binding site" evidence="8">
    <location>
        <position position="358"/>
    </location>
    <ligand>
        <name>Mn(2+)</name>
        <dbReference type="ChEBI" id="CHEBI:29035"/>
        <label>1</label>
    </ligand>
</feature>
<keyword evidence="8" id="KW-0963">Cytoplasm</keyword>
<dbReference type="Pfam" id="PF00883">
    <property type="entry name" value="Peptidase_M17"/>
    <property type="match status" value="1"/>
</dbReference>
<dbReference type="EMBL" id="BNJK01000001">
    <property type="protein sequence ID" value="GHO95763.1"/>
    <property type="molecule type" value="Genomic_DNA"/>
</dbReference>
<comment type="function">
    <text evidence="7 8">Presumably involved in the processing and regular turnover of intracellular proteins. Catalyzes the removal of unsubstituted N-terminal amino acids from various peptides.</text>
</comment>
<comment type="catalytic activity">
    <reaction evidence="1 8">
        <text>Release of an N-terminal amino acid, Xaa-|-Yaa-, in which Xaa is preferably Leu, but may be other amino acids including Pro although not Arg or Lys, and Yaa may be Pro. Amino acid amides and methyl esters are also readily hydrolyzed, but rates on arylamides are exceedingly low.</text>
        <dbReference type="EC" id="3.4.11.1"/>
    </reaction>
</comment>
<dbReference type="InterPro" id="IPR043472">
    <property type="entry name" value="Macro_dom-like"/>
</dbReference>
<evidence type="ECO:0000256" key="2">
    <source>
        <dbReference type="ARBA" id="ARBA00000967"/>
    </source>
</evidence>
<dbReference type="GO" id="GO:0006508">
    <property type="term" value="P:proteolysis"/>
    <property type="evidence" value="ECO:0007669"/>
    <property type="project" value="UniProtKB-KW"/>
</dbReference>
<dbReference type="InterPro" id="IPR008283">
    <property type="entry name" value="Peptidase_M17_N"/>
</dbReference>
<dbReference type="PANTHER" id="PTHR11963">
    <property type="entry name" value="LEUCINE AMINOPEPTIDASE-RELATED"/>
    <property type="match status" value="1"/>
</dbReference>
<feature type="binding site" evidence="8">
    <location>
        <position position="279"/>
    </location>
    <ligand>
        <name>Mn(2+)</name>
        <dbReference type="ChEBI" id="CHEBI:29035"/>
        <label>1</label>
    </ligand>
</feature>